<evidence type="ECO:0000313" key="2">
    <source>
        <dbReference type="Proteomes" id="UP001431209"/>
    </source>
</evidence>
<name>A0AAW2ZPK7_9EUKA</name>
<dbReference type="Proteomes" id="UP001431209">
    <property type="component" value="Unassembled WGS sequence"/>
</dbReference>
<comment type="caution">
    <text evidence="1">The sequence shown here is derived from an EMBL/GenBank/DDBJ whole genome shotgun (WGS) entry which is preliminary data.</text>
</comment>
<sequence length="74" mass="8560">MNADGNKEIEHDYSQFHNTDKARVTIWTQKGKGTMNISRHFRGRFNKLILNEDVDPGSEALFPDDIVQLILEEN</sequence>
<protein>
    <submittedName>
        <fullName evidence="1">E3 ubiquitin-protein ligase</fullName>
    </submittedName>
</protein>
<evidence type="ECO:0000313" key="1">
    <source>
        <dbReference type="EMBL" id="KAL0491792.1"/>
    </source>
</evidence>
<dbReference type="EMBL" id="JAOPGA020001865">
    <property type="protein sequence ID" value="KAL0491792.1"/>
    <property type="molecule type" value="Genomic_DNA"/>
</dbReference>
<proteinExistence type="predicted"/>
<organism evidence="1 2">
    <name type="scientific">Acrasis kona</name>
    <dbReference type="NCBI Taxonomy" id="1008807"/>
    <lineage>
        <taxon>Eukaryota</taxon>
        <taxon>Discoba</taxon>
        <taxon>Heterolobosea</taxon>
        <taxon>Tetramitia</taxon>
        <taxon>Eutetramitia</taxon>
        <taxon>Acrasidae</taxon>
        <taxon>Acrasis</taxon>
    </lineage>
</organism>
<dbReference type="AlphaFoldDB" id="A0AAW2ZPK7"/>
<reference evidence="1 2" key="1">
    <citation type="submission" date="2024-03" db="EMBL/GenBank/DDBJ databases">
        <title>The Acrasis kona genome and developmental transcriptomes reveal deep origins of eukaryotic multicellular pathways.</title>
        <authorList>
            <person name="Sheikh S."/>
            <person name="Fu C.-J."/>
            <person name="Brown M.W."/>
            <person name="Baldauf S.L."/>
        </authorList>
    </citation>
    <scope>NUCLEOTIDE SEQUENCE [LARGE SCALE GENOMIC DNA]</scope>
    <source>
        <strain evidence="1 2">ATCC MYA-3509</strain>
    </source>
</reference>
<gene>
    <name evidence="1" type="ORF">AKO1_010210</name>
</gene>
<accession>A0AAW2ZPK7</accession>
<keyword evidence="2" id="KW-1185">Reference proteome</keyword>